<dbReference type="Gene3D" id="3.40.50.300">
    <property type="entry name" value="P-loop containing nucleotide triphosphate hydrolases"/>
    <property type="match status" value="1"/>
</dbReference>
<gene>
    <name evidence="2" type="ORF">Zmor_011853</name>
</gene>
<dbReference type="PANTHER" id="PTHR42764:SF1">
    <property type="entry name" value="PHOSPHONATES UTILIZATION ATP-BINDING PROTEIN PHNK-RELATED"/>
    <property type="match status" value="1"/>
</dbReference>
<evidence type="ECO:0000313" key="2">
    <source>
        <dbReference type="EMBL" id="KAJ3636253.1"/>
    </source>
</evidence>
<protein>
    <recommendedName>
        <fullName evidence="1">ABC transporter domain-containing protein</fullName>
    </recommendedName>
</protein>
<reference evidence="2" key="1">
    <citation type="journal article" date="2023" name="G3 (Bethesda)">
        <title>Whole genome assemblies of Zophobas morio and Tenebrio molitor.</title>
        <authorList>
            <person name="Kaur S."/>
            <person name="Stinson S.A."/>
            <person name="diCenzo G.C."/>
        </authorList>
    </citation>
    <scope>NUCLEOTIDE SEQUENCE</scope>
    <source>
        <strain evidence="2">QUZm001</strain>
    </source>
</reference>
<dbReference type="EMBL" id="JALNTZ010000333">
    <property type="protein sequence ID" value="KAJ3636253.1"/>
    <property type="molecule type" value="Genomic_DNA"/>
</dbReference>
<dbReference type="AlphaFoldDB" id="A0AA38LZY8"/>
<accession>A0AA38LZY8</accession>
<evidence type="ECO:0000313" key="3">
    <source>
        <dbReference type="Proteomes" id="UP001168821"/>
    </source>
</evidence>
<name>A0AA38LZY8_9CUCU</name>
<dbReference type="SUPFAM" id="SSF52540">
    <property type="entry name" value="P-loop containing nucleoside triphosphate hydrolases"/>
    <property type="match status" value="1"/>
</dbReference>
<dbReference type="GO" id="GO:0005524">
    <property type="term" value="F:ATP binding"/>
    <property type="evidence" value="ECO:0007669"/>
    <property type="project" value="InterPro"/>
</dbReference>
<dbReference type="GO" id="GO:0019700">
    <property type="term" value="P:organic phosphonate catabolic process"/>
    <property type="evidence" value="ECO:0007669"/>
    <property type="project" value="TreeGrafter"/>
</dbReference>
<feature type="domain" description="ABC transporter" evidence="1">
    <location>
        <begin position="29"/>
        <end position="74"/>
    </location>
</feature>
<sequence>MKSNETLIAVRDLISKKGTRSDGVKYSFEDINFNLKQGEILIIVGERGAGKTSLARSIIGLEKVSGGSVDFDDKLVIGGVPNFYLAGLKLMKDLKKIDRLITLSRRVAFEFLYGVKSQYFKYTKNMKYNKSTNEVTGYYDANYLDIDFNKDNIMDIIGTST</sequence>
<organism evidence="2 3">
    <name type="scientific">Zophobas morio</name>
    <dbReference type="NCBI Taxonomy" id="2755281"/>
    <lineage>
        <taxon>Eukaryota</taxon>
        <taxon>Metazoa</taxon>
        <taxon>Ecdysozoa</taxon>
        <taxon>Arthropoda</taxon>
        <taxon>Hexapoda</taxon>
        <taxon>Insecta</taxon>
        <taxon>Pterygota</taxon>
        <taxon>Neoptera</taxon>
        <taxon>Endopterygota</taxon>
        <taxon>Coleoptera</taxon>
        <taxon>Polyphaga</taxon>
        <taxon>Cucujiformia</taxon>
        <taxon>Tenebrionidae</taxon>
        <taxon>Zophobas</taxon>
    </lineage>
</organism>
<keyword evidence="3" id="KW-1185">Reference proteome</keyword>
<comment type="caution">
    <text evidence="2">The sequence shown here is derived from an EMBL/GenBank/DDBJ whole genome shotgun (WGS) entry which is preliminary data.</text>
</comment>
<evidence type="ECO:0000259" key="1">
    <source>
        <dbReference type="Pfam" id="PF00005"/>
    </source>
</evidence>
<dbReference type="Pfam" id="PF00005">
    <property type="entry name" value="ABC_tran"/>
    <property type="match status" value="1"/>
</dbReference>
<dbReference type="InterPro" id="IPR003439">
    <property type="entry name" value="ABC_transporter-like_ATP-bd"/>
</dbReference>
<dbReference type="GO" id="GO:0016887">
    <property type="term" value="F:ATP hydrolysis activity"/>
    <property type="evidence" value="ECO:0007669"/>
    <property type="project" value="InterPro"/>
</dbReference>
<proteinExistence type="predicted"/>
<dbReference type="Proteomes" id="UP001168821">
    <property type="component" value="Unassembled WGS sequence"/>
</dbReference>
<dbReference type="InterPro" id="IPR027417">
    <property type="entry name" value="P-loop_NTPase"/>
</dbReference>
<dbReference type="PANTHER" id="PTHR42764">
    <property type="entry name" value="PHOSPHONATES UTILIZATION ATP-BINDING PROTEIN PHNK-RELATED"/>
    <property type="match status" value="1"/>
</dbReference>